<keyword evidence="2" id="KW-0694">RNA-binding</keyword>
<gene>
    <name evidence="7" type="ORF">GIB67_028957</name>
</gene>
<dbReference type="SUPFAM" id="SSF54928">
    <property type="entry name" value="RNA-binding domain, RBD"/>
    <property type="match status" value="1"/>
</dbReference>
<dbReference type="Proteomes" id="UP000541444">
    <property type="component" value="Unassembled WGS sequence"/>
</dbReference>
<evidence type="ECO:0000256" key="4">
    <source>
        <dbReference type="SAM" id="MobiDB-lite"/>
    </source>
</evidence>
<dbReference type="SUPFAM" id="SSF81296">
    <property type="entry name" value="E set domains"/>
    <property type="match status" value="1"/>
</dbReference>
<evidence type="ECO:0000259" key="5">
    <source>
        <dbReference type="PROSITE" id="PS50102"/>
    </source>
</evidence>
<evidence type="ECO:0000259" key="6">
    <source>
        <dbReference type="PROSITE" id="PS50103"/>
    </source>
</evidence>
<evidence type="ECO:0000256" key="2">
    <source>
        <dbReference type="PROSITE-ProRule" id="PRU00176"/>
    </source>
</evidence>
<evidence type="ECO:0000256" key="3">
    <source>
        <dbReference type="PROSITE-ProRule" id="PRU00723"/>
    </source>
</evidence>
<organism evidence="7 8">
    <name type="scientific">Kingdonia uniflora</name>
    <dbReference type="NCBI Taxonomy" id="39325"/>
    <lineage>
        <taxon>Eukaryota</taxon>
        <taxon>Viridiplantae</taxon>
        <taxon>Streptophyta</taxon>
        <taxon>Embryophyta</taxon>
        <taxon>Tracheophyta</taxon>
        <taxon>Spermatophyta</taxon>
        <taxon>Magnoliopsida</taxon>
        <taxon>Ranunculales</taxon>
        <taxon>Circaeasteraceae</taxon>
        <taxon>Kingdonia</taxon>
    </lineage>
</organism>
<keyword evidence="3" id="KW-0863">Zinc-finger</keyword>
<feature type="compositionally biased region" description="Basic and acidic residues" evidence="4">
    <location>
        <begin position="558"/>
        <end position="583"/>
    </location>
</feature>
<comment type="caution">
    <text evidence="7">The sequence shown here is derived from an EMBL/GenBank/DDBJ whole genome shotgun (WGS) entry which is preliminary data.</text>
</comment>
<keyword evidence="3" id="KW-0862">Zinc</keyword>
<feature type="compositionally biased region" description="Low complexity" evidence="4">
    <location>
        <begin position="503"/>
        <end position="520"/>
    </location>
</feature>
<dbReference type="OrthoDB" id="79941at2759"/>
<dbReference type="InterPro" id="IPR000571">
    <property type="entry name" value="Znf_CCCH"/>
</dbReference>
<dbReference type="AlphaFoldDB" id="A0A7J7LBU4"/>
<dbReference type="SMART" id="SM00557">
    <property type="entry name" value="IG_FLMN"/>
    <property type="match status" value="1"/>
</dbReference>
<proteinExistence type="predicted"/>
<dbReference type="GO" id="GO:0008270">
    <property type="term" value="F:zinc ion binding"/>
    <property type="evidence" value="ECO:0007669"/>
    <property type="project" value="UniProtKB-KW"/>
</dbReference>
<dbReference type="PANTHER" id="PTHR32343">
    <property type="entry name" value="SERINE/ARGININE-RICH SPLICING FACTOR"/>
    <property type="match status" value="1"/>
</dbReference>
<dbReference type="PROSITE" id="PS50194">
    <property type="entry name" value="FILAMIN_REPEAT"/>
    <property type="match status" value="1"/>
</dbReference>
<keyword evidence="8" id="KW-1185">Reference proteome</keyword>
<feature type="region of interest" description="Disordered" evidence="4">
    <location>
        <begin position="488"/>
        <end position="835"/>
    </location>
</feature>
<dbReference type="InterPro" id="IPR017868">
    <property type="entry name" value="Filamin/ABP280_repeat-like"/>
</dbReference>
<dbReference type="InterPro" id="IPR012677">
    <property type="entry name" value="Nucleotide-bd_a/b_plait_sf"/>
</dbReference>
<dbReference type="Gene3D" id="3.30.70.330">
    <property type="match status" value="1"/>
</dbReference>
<dbReference type="SMART" id="SM00360">
    <property type="entry name" value="RRM"/>
    <property type="match status" value="1"/>
</dbReference>
<feature type="compositionally biased region" description="Basic and acidic residues" evidence="4">
    <location>
        <begin position="656"/>
        <end position="677"/>
    </location>
</feature>
<dbReference type="PROSITE" id="PS50103">
    <property type="entry name" value="ZF_C3H1"/>
    <property type="match status" value="1"/>
</dbReference>
<dbReference type="InterPro" id="IPR000504">
    <property type="entry name" value="RRM_dom"/>
</dbReference>
<feature type="compositionally biased region" description="Basic residues" evidence="4">
    <location>
        <begin position="620"/>
        <end position="638"/>
    </location>
</feature>
<evidence type="ECO:0000313" key="8">
    <source>
        <dbReference type="Proteomes" id="UP000541444"/>
    </source>
</evidence>
<feature type="compositionally biased region" description="Basic and acidic residues" evidence="4">
    <location>
        <begin position="687"/>
        <end position="708"/>
    </location>
</feature>
<evidence type="ECO:0008006" key="9">
    <source>
        <dbReference type="Google" id="ProtNLM"/>
    </source>
</evidence>
<dbReference type="InterPro" id="IPR001298">
    <property type="entry name" value="Filamin/ABP280_rpt"/>
</dbReference>
<feature type="zinc finger region" description="C3H1-type" evidence="3">
    <location>
        <begin position="253"/>
        <end position="274"/>
    </location>
</feature>
<dbReference type="InterPro" id="IPR035979">
    <property type="entry name" value="RBD_domain_sf"/>
</dbReference>
<feature type="compositionally biased region" description="Basic and acidic residues" evidence="4">
    <location>
        <begin position="718"/>
        <end position="739"/>
    </location>
</feature>
<protein>
    <recommendedName>
        <fullName evidence="9">RNA recognition motif (RRM)-containing protein</fullName>
    </recommendedName>
</protein>
<feature type="domain" description="C3H1-type" evidence="6">
    <location>
        <begin position="253"/>
        <end position="274"/>
    </location>
</feature>
<dbReference type="PROSITE" id="PS50102">
    <property type="entry name" value="RRM"/>
    <property type="match status" value="1"/>
</dbReference>
<dbReference type="CDD" id="cd00590">
    <property type="entry name" value="RRM_SF"/>
    <property type="match status" value="1"/>
</dbReference>
<sequence length="835" mass="91538">MADRALVTTSTAPVRPIWMKQAEEAKLKSDAEKDAAAKAAFEATFKDVAKVAAKEVVSSDSDGEEADDVPKNAPLGPVDPSKCTAAGAGIGGGAACAASTFVVVTKDSYGRKIPNGGAQITIRVCPGVGVGGSDQEGLVKDQGDGSYTVTYVVPKRGNYMVHTECNGKPIMGSPFPVFFSAGTTASATGLLALPTMGSFQNQNHVNQTMPNMPNYSGSVSGAFPGLLGMIPGIVPGASGGVVLPGVGATLGEICREYLNGRCVKTDCKFNHPPHNLLMTALAATTTMGTLSQVPMAPSAAAMAAAQAIVAAQALQAHATQQAQNQSTRNLSASPDRAAKLESLKKTLQISNLSPLLTAEQLKQLFSYCGTVVEFTITDSKHFAYIEYLKPEEATAALALNNMDVGGRPLNVEMAKSLPQKAAILSSPMNQSSLPMVMQQAVAMQQMQFQQALLMQQTMNTQQAAQRAATMKSATEMASARAAEISKMLKPAGVGEDEKETNQKSRSPTARPKSKSPSRSPVKYGRCRRSRSFSPPNRFTRNRRSRSPYRFRGHYRSYGSERRSYWDKHDRSGRGERERSRDRYSSVSRRHKSRSVSPRSRKSVRAGSISPKGRRESLSPKSRRSSRASSRSPRHHRGSRASPTRAHDTSKHRKRSRSVEDKSRSDERRASPTRAHDTSKHKKRSRSRSVEDKFRSDERRASPTRAHDTSKHRKCSRSRSVEDKSRSDERRASPTRAHDTSKHRKRSRSGSVEDKFRSDERRASPTRAHDTSKHRKRSRSRSLEYKPRSDDRKDRKKYDKSKLDRKGNEKSDRAIKGPELSPKNMRDEPMPLQNGV</sequence>
<feature type="compositionally biased region" description="Basic and acidic residues" evidence="4">
    <location>
        <begin position="780"/>
        <end position="815"/>
    </location>
</feature>
<feature type="compositionally biased region" description="Basic residues" evidence="4">
    <location>
        <begin position="539"/>
        <end position="554"/>
    </location>
</feature>
<feature type="compositionally biased region" description="Basic residues" evidence="4">
    <location>
        <begin position="587"/>
        <end position="603"/>
    </location>
</feature>
<name>A0A7J7LBU4_9MAGN</name>
<dbReference type="EMBL" id="JACGCM010002399">
    <property type="protein sequence ID" value="KAF6140151.1"/>
    <property type="molecule type" value="Genomic_DNA"/>
</dbReference>
<dbReference type="PANTHER" id="PTHR32343:SF8">
    <property type="entry name" value="RNA RECOGNITION MOTIF (RRM)-CONTAINING PROTEIN"/>
    <property type="match status" value="1"/>
</dbReference>
<dbReference type="GO" id="GO:0003723">
    <property type="term" value="F:RNA binding"/>
    <property type="evidence" value="ECO:0007669"/>
    <property type="project" value="UniProtKB-UniRule"/>
</dbReference>
<dbReference type="Pfam" id="PF00630">
    <property type="entry name" value="Filamin"/>
    <property type="match status" value="1"/>
</dbReference>
<feature type="compositionally biased region" description="Basic and acidic residues" evidence="4">
    <location>
        <begin position="750"/>
        <end position="770"/>
    </location>
</feature>
<accession>A0A7J7LBU4</accession>
<dbReference type="InterPro" id="IPR014756">
    <property type="entry name" value="Ig_E-set"/>
</dbReference>
<dbReference type="Pfam" id="PF00076">
    <property type="entry name" value="RRM_1"/>
    <property type="match status" value="1"/>
</dbReference>
<feature type="region of interest" description="Disordered" evidence="4">
    <location>
        <begin position="56"/>
        <end position="78"/>
    </location>
</feature>
<evidence type="ECO:0000313" key="7">
    <source>
        <dbReference type="EMBL" id="KAF6140151.1"/>
    </source>
</evidence>
<dbReference type="InterPro" id="IPR013783">
    <property type="entry name" value="Ig-like_fold"/>
</dbReference>
<evidence type="ECO:0000256" key="1">
    <source>
        <dbReference type="PROSITE-ProRule" id="PRU00087"/>
    </source>
</evidence>
<feature type="domain" description="RRM" evidence="5">
    <location>
        <begin position="345"/>
        <end position="416"/>
    </location>
</feature>
<keyword evidence="3" id="KW-0479">Metal-binding</keyword>
<reference evidence="7 8" key="1">
    <citation type="journal article" date="2020" name="IScience">
        <title>Genome Sequencing of the Endangered Kingdonia uniflora (Circaeasteraceae, Ranunculales) Reveals Potential Mechanisms of Evolutionary Specialization.</title>
        <authorList>
            <person name="Sun Y."/>
            <person name="Deng T."/>
            <person name="Zhang A."/>
            <person name="Moore M.J."/>
            <person name="Landis J.B."/>
            <person name="Lin N."/>
            <person name="Zhang H."/>
            <person name="Zhang X."/>
            <person name="Huang J."/>
            <person name="Zhang X."/>
            <person name="Sun H."/>
            <person name="Wang H."/>
        </authorList>
    </citation>
    <scope>NUCLEOTIDE SEQUENCE [LARGE SCALE GENOMIC DNA]</scope>
    <source>
        <strain evidence="7">TB1705</strain>
        <tissue evidence="7">Leaf</tissue>
    </source>
</reference>
<feature type="repeat" description="Filamin" evidence="1">
    <location>
        <begin position="75"/>
        <end position="179"/>
    </location>
</feature>
<dbReference type="Gene3D" id="2.60.40.10">
    <property type="entry name" value="Immunoglobulins"/>
    <property type="match status" value="1"/>
</dbReference>